<feature type="non-terminal residue" evidence="4">
    <location>
        <position position="57"/>
    </location>
</feature>
<gene>
    <name evidence="4" type="ORF">C8N40_1161</name>
    <name evidence="3" type="ORF">C8N40_11824</name>
</gene>
<evidence type="ECO:0000313" key="5">
    <source>
        <dbReference type="Proteomes" id="UP000244225"/>
    </source>
</evidence>
<evidence type="ECO:0000313" key="4">
    <source>
        <dbReference type="EMBL" id="PTX10660.1"/>
    </source>
</evidence>
<name>A0A2T5Y3E3_9BACT</name>
<dbReference type="Gene3D" id="3.40.50.720">
    <property type="entry name" value="NAD(P)-binding Rossmann-like Domain"/>
    <property type="match status" value="1"/>
</dbReference>
<dbReference type="PANTHER" id="PTHR43750:SF3">
    <property type="entry name" value="UDP-GLUCOSE 6-DEHYDROGENASE TUAD"/>
    <property type="match status" value="1"/>
</dbReference>
<accession>A0A2T5Y3E3</accession>
<dbReference type="InterPro" id="IPR036291">
    <property type="entry name" value="NAD(P)-bd_dom_sf"/>
</dbReference>
<dbReference type="PANTHER" id="PTHR43750">
    <property type="entry name" value="UDP-GLUCOSE 6-DEHYDROGENASE TUAD"/>
    <property type="match status" value="1"/>
</dbReference>
<dbReference type="Proteomes" id="UP000244225">
    <property type="component" value="Unassembled WGS sequence"/>
</dbReference>
<dbReference type="Pfam" id="PF03721">
    <property type="entry name" value="UDPG_MGDP_dh_N"/>
    <property type="match status" value="1"/>
</dbReference>
<evidence type="ECO:0000259" key="2">
    <source>
        <dbReference type="Pfam" id="PF03721"/>
    </source>
</evidence>
<sequence length="57" mass="6240">MRIAVVGTGYVGLVTGTCFAEVGIDVTCIDIDQKKIDNLRQGILPIYEPGLEEMVER</sequence>
<comment type="caution">
    <text evidence="4">The sequence shown here is derived from an EMBL/GenBank/DDBJ whole genome shotgun (WGS) entry which is preliminary data.</text>
</comment>
<dbReference type="AlphaFoldDB" id="A0A2T5Y3E3"/>
<organism evidence="4 5">
    <name type="scientific">Pontibacter mucosus</name>
    <dbReference type="NCBI Taxonomy" id="1649266"/>
    <lineage>
        <taxon>Bacteria</taxon>
        <taxon>Pseudomonadati</taxon>
        <taxon>Bacteroidota</taxon>
        <taxon>Cytophagia</taxon>
        <taxon>Cytophagales</taxon>
        <taxon>Hymenobacteraceae</taxon>
        <taxon>Pontibacter</taxon>
    </lineage>
</organism>
<dbReference type="RefSeq" id="WP_211318168.1">
    <property type="nucleotide sequence ID" value="NZ_QBKI01000016.1"/>
</dbReference>
<dbReference type="InterPro" id="IPR001732">
    <property type="entry name" value="UDP-Glc/GDP-Man_DH_N"/>
</dbReference>
<reference evidence="4 5" key="1">
    <citation type="submission" date="2018-04" db="EMBL/GenBank/DDBJ databases">
        <title>Genomic Encyclopedia of Archaeal and Bacterial Type Strains, Phase II (KMG-II): from individual species to whole genera.</title>
        <authorList>
            <person name="Goeker M."/>
        </authorList>
    </citation>
    <scope>NUCLEOTIDE SEQUENCE [LARGE SCALE GENOMIC DNA]</scope>
    <source>
        <strain evidence="4 5">DSM 100162</strain>
    </source>
</reference>
<proteinExistence type="predicted"/>
<dbReference type="GO" id="GO:0016616">
    <property type="term" value="F:oxidoreductase activity, acting on the CH-OH group of donors, NAD or NADP as acceptor"/>
    <property type="evidence" value="ECO:0007669"/>
    <property type="project" value="InterPro"/>
</dbReference>
<keyword evidence="5" id="KW-1185">Reference proteome</keyword>
<feature type="domain" description="UDP-glucose/GDP-mannose dehydrogenase N-terminal" evidence="2">
    <location>
        <begin position="1"/>
        <end position="56"/>
    </location>
</feature>
<dbReference type="EMBL" id="QBKI01000016">
    <property type="protein sequence ID" value="PTX10660.1"/>
    <property type="molecule type" value="Genomic_DNA"/>
</dbReference>
<dbReference type="SUPFAM" id="SSF51735">
    <property type="entry name" value="NAD(P)-binding Rossmann-fold domains"/>
    <property type="match status" value="1"/>
</dbReference>
<protein>
    <recommendedName>
        <fullName evidence="1">UDP-glucose 6-dehydrogenase</fullName>
    </recommendedName>
</protein>
<dbReference type="GO" id="GO:0051287">
    <property type="term" value="F:NAD binding"/>
    <property type="evidence" value="ECO:0007669"/>
    <property type="project" value="InterPro"/>
</dbReference>
<dbReference type="EMBL" id="QBKI01000018">
    <property type="protein sequence ID" value="PTX10492.1"/>
    <property type="molecule type" value="Genomic_DNA"/>
</dbReference>
<evidence type="ECO:0000313" key="3">
    <source>
        <dbReference type="EMBL" id="PTX10492.1"/>
    </source>
</evidence>
<evidence type="ECO:0000256" key="1">
    <source>
        <dbReference type="ARBA" id="ARBA00015132"/>
    </source>
</evidence>